<keyword evidence="2" id="KW-1185">Reference proteome</keyword>
<name>A0A1H9U6A5_9FIRM</name>
<dbReference type="InterPro" id="IPR029063">
    <property type="entry name" value="SAM-dependent_MTases_sf"/>
</dbReference>
<protein>
    <submittedName>
        <fullName evidence="1">DNA (Cytosine-5)-methyltransferase 1</fullName>
    </submittedName>
</protein>
<dbReference type="GO" id="GO:0008168">
    <property type="term" value="F:methyltransferase activity"/>
    <property type="evidence" value="ECO:0007669"/>
    <property type="project" value="UniProtKB-KW"/>
</dbReference>
<evidence type="ECO:0000313" key="2">
    <source>
        <dbReference type="Proteomes" id="UP000182471"/>
    </source>
</evidence>
<keyword evidence="1" id="KW-0489">Methyltransferase</keyword>
<evidence type="ECO:0000313" key="1">
    <source>
        <dbReference type="EMBL" id="SES04852.1"/>
    </source>
</evidence>
<reference evidence="2" key="1">
    <citation type="submission" date="2016-10" db="EMBL/GenBank/DDBJ databases">
        <authorList>
            <person name="Varghese N."/>
            <person name="Submissions S."/>
        </authorList>
    </citation>
    <scope>NUCLEOTIDE SEQUENCE [LARGE SCALE GENOMIC DNA]</scope>
    <source>
        <strain evidence="2">S1b</strain>
    </source>
</reference>
<dbReference type="EMBL" id="FOGW01000024">
    <property type="protein sequence ID" value="SES04852.1"/>
    <property type="molecule type" value="Genomic_DNA"/>
</dbReference>
<dbReference type="Proteomes" id="UP000182471">
    <property type="component" value="Unassembled WGS sequence"/>
</dbReference>
<organism evidence="1 2">
    <name type="scientific">Lachnobacterium bovis</name>
    <dbReference type="NCBI Taxonomy" id="140626"/>
    <lineage>
        <taxon>Bacteria</taxon>
        <taxon>Bacillati</taxon>
        <taxon>Bacillota</taxon>
        <taxon>Clostridia</taxon>
        <taxon>Lachnospirales</taxon>
        <taxon>Lachnospiraceae</taxon>
        <taxon>Lachnobacterium</taxon>
    </lineage>
</organism>
<dbReference type="AlphaFoldDB" id="A0A1H9U6A5"/>
<proteinExistence type="predicted"/>
<dbReference type="RefSeq" id="WP_242941494.1">
    <property type="nucleotide sequence ID" value="NZ_FOGW01000024.1"/>
</dbReference>
<accession>A0A1H9U6A5</accession>
<sequence length="96" mass="11064">MGFLKNYLEIDNRILIIRLPRKAANGHEYIFSEEAIPMIDAYDKPARTMLTSEGSFSRIIHIVKDKATGRIRLLTAEETERIQGFPTGHTVLYGWR</sequence>
<dbReference type="GO" id="GO:0032259">
    <property type="term" value="P:methylation"/>
    <property type="evidence" value="ECO:0007669"/>
    <property type="project" value="UniProtKB-KW"/>
</dbReference>
<keyword evidence="1" id="KW-0808">Transferase</keyword>
<gene>
    <name evidence="1" type="ORF">SAMN02910429_01942</name>
</gene>
<dbReference type="SUPFAM" id="SSF53335">
    <property type="entry name" value="S-adenosyl-L-methionine-dependent methyltransferases"/>
    <property type="match status" value="1"/>
</dbReference>